<protein>
    <submittedName>
        <fullName evidence="1">Uncharacterized protein</fullName>
    </submittedName>
</protein>
<dbReference type="EMBL" id="CP099468">
    <property type="protein sequence ID" value="USQ85905.1"/>
    <property type="molecule type" value="Genomic_DNA"/>
</dbReference>
<geneLocation type="plasmid" evidence="3 4">
    <name>unnamed2</name>
</geneLocation>
<dbReference type="RefSeq" id="WP_252551187.1">
    <property type="nucleotide sequence ID" value="NZ_CP099468.1"/>
</dbReference>
<dbReference type="Proteomes" id="UP001056374">
    <property type="component" value="Chromosome"/>
</dbReference>
<evidence type="ECO:0000313" key="3">
    <source>
        <dbReference type="EMBL" id="USQ89934.1"/>
    </source>
</evidence>
<evidence type="ECO:0000313" key="2">
    <source>
        <dbReference type="EMBL" id="USQ85918.1"/>
    </source>
</evidence>
<evidence type="ECO:0000313" key="4">
    <source>
        <dbReference type="Proteomes" id="UP001056374"/>
    </source>
</evidence>
<reference evidence="1" key="1">
    <citation type="submission" date="2022-06" db="EMBL/GenBank/DDBJ databases">
        <title>Complete genome sequence of soil microorganisms Streptomyces sp. Qhu-M197 isolated from Alpine meadows habitats on the Tibetan Plateau.</title>
        <authorList>
            <person name="Zhang B."/>
            <person name="Xiang X."/>
            <person name="Fan J."/>
        </authorList>
    </citation>
    <scope>NUCLEOTIDE SEQUENCE</scope>
    <source>
        <strain evidence="1">Qhu-M197</strain>
        <plasmid evidence="3">unnamed2</plasmid>
    </source>
</reference>
<organism evidence="1 4">
    <name type="scientific">Streptomyces phaeoluteigriseus</name>
    <dbReference type="NCBI Taxonomy" id="114686"/>
    <lineage>
        <taxon>Bacteria</taxon>
        <taxon>Bacillati</taxon>
        <taxon>Actinomycetota</taxon>
        <taxon>Actinomycetes</taxon>
        <taxon>Kitasatosporales</taxon>
        <taxon>Streptomycetaceae</taxon>
        <taxon>Streptomyces</taxon>
        <taxon>Streptomyces aurantiacus group</taxon>
    </lineage>
</organism>
<accession>A0ABY4ZB41</accession>
<keyword evidence="4" id="KW-1185">Reference proteome</keyword>
<evidence type="ECO:0000313" key="1">
    <source>
        <dbReference type="EMBL" id="USQ85905.1"/>
    </source>
</evidence>
<proteinExistence type="predicted"/>
<dbReference type="EMBL" id="CP099468">
    <property type="protein sequence ID" value="USQ85918.1"/>
    <property type="molecule type" value="Genomic_DNA"/>
</dbReference>
<name>A0ABY4ZB41_9ACTN</name>
<keyword evidence="3" id="KW-0614">Plasmid</keyword>
<dbReference type="EMBL" id="CP099470">
    <property type="protein sequence ID" value="USQ89934.1"/>
    <property type="molecule type" value="Genomic_DNA"/>
</dbReference>
<gene>
    <name evidence="1" type="ORF">NFX46_20535</name>
    <name evidence="2" type="ORF">NFX46_20625</name>
    <name evidence="3" type="ORF">NFX46_40355</name>
</gene>
<dbReference type="Proteomes" id="UP001056374">
    <property type="component" value="Plasmid unnamed2"/>
</dbReference>
<sequence>MLRPNVFGDWQEYDEDFTGLRVRVHSFKKGDVPKRGRDDDAKGLMYFSFQVTVENRAEEYFDLCLHHHEVQIRAGKDGHSAYLDEYGSAWIRNFRLYPLRRASATIYAAAPVSHLKTIDIQIAMRVDREDTDPYVWVGSDGIPESTGRTAVSKTRGKGIADEVSKFLEQGGTDV</sequence>